<feature type="region of interest" description="Disordered" evidence="1">
    <location>
        <begin position="538"/>
        <end position="561"/>
    </location>
</feature>
<proteinExistence type="predicted"/>
<accession>A0ABQ9HHK2</accession>
<dbReference type="EMBL" id="JARBHB010000005">
    <property type="protein sequence ID" value="KAJ8883803.1"/>
    <property type="molecule type" value="Genomic_DNA"/>
</dbReference>
<comment type="caution">
    <text evidence="2">The sequence shown here is derived from an EMBL/GenBank/DDBJ whole genome shotgun (WGS) entry which is preliminary data.</text>
</comment>
<evidence type="ECO:0000313" key="2">
    <source>
        <dbReference type="EMBL" id="KAJ8883803.1"/>
    </source>
</evidence>
<evidence type="ECO:0000256" key="1">
    <source>
        <dbReference type="SAM" id="MobiDB-lite"/>
    </source>
</evidence>
<name>A0ABQ9HHK2_9NEOP</name>
<keyword evidence="3" id="KW-1185">Reference proteome</keyword>
<feature type="region of interest" description="Disordered" evidence="1">
    <location>
        <begin position="765"/>
        <end position="793"/>
    </location>
</feature>
<sequence length="841" mass="92542">MGRYRRRATANSRVRLGTRCKICEYATSSLLECCFYVGGDGSAGLQGWGKRDVTEKNPPTSGIVCHDPISENPETAPPGFEPVSNWWEASSQTPTHLSLLIKQGKQFSSLADDGAALRQRTTDISVRHTNVCQIWLLPHLKIHKIHTRSHVEKEPAPKEISEIDPNRIVCWETRKENCVFEPLASRALFSERRARDHTDTSCGGIQHLGPLQPASITSIHYSLLVNAFNSPTHQSHPSLHRCSQSKDFTSTGHSLQLEALLTRSFVVFAHLSLNAAKSFELVKLPDCSPGGPSLHKGKLHHSWVYRESDAKFGQRSRSQEHASRNRLIAVGRLWLAFVSRRPINRTACLCHGGVVVRLLVSHLGAPGSIPGGVTTGFSHVGIVSDDALVSGFSMGMFSFARPCSLSLLHTHLASSSSCADRIHLPSACRQWLHIRRDAVSLADVRRITITSKSTGTVYFADDSSGLPAALPAHTWLDYSPPTEANKVRFPAGPPPRIFACGNSAGGFSRGSLVSSALAFRRLSILTSLHMPANFRTRKHHHVDNGSQRRDASPNKGKQLADTGWRTMRKGSTRPSMAKKCVARHQPSSLALFSQTSPTAANQLTPPTSAVLHEHSTSFGKFGNKCRMNDTVVDQAHCFMTAKKKKVEYRDMLTTTTTTGMRRFPSCKQREACLQMHASTLTRSMRKCMQKFICSDMRCSTTYGILELAYHGTIGGHCGRADSAVNRHRRTAAANKQGEVAWCSGVGSLGRRLTWRSSDTMRVKRGECGAEPEYKGGRNGRSTRKPADQRHQTDCHHALKSPTYFEAIVAERLACSPPTKAIRVQSPAGSLRIFACRNCAGR</sequence>
<feature type="compositionally biased region" description="Basic and acidic residues" evidence="1">
    <location>
        <begin position="765"/>
        <end position="775"/>
    </location>
</feature>
<feature type="compositionally biased region" description="Basic and acidic residues" evidence="1">
    <location>
        <begin position="784"/>
        <end position="793"/>
    </location>
</feature>
<protein>
    <submittedName>
        <fullName evidence="2">Uncharacterized protein</fullName>
    </submittedName>
</protein>
<gene>
    <name evidence="2" type="ORF">PR048_015658</name>
</gene>
<feature type="compositionally biased region" description="Basic and acidic residues" evidence="1">
    <location>
        <begin position="542"/>
        <end position="552"/>
    </location>
</feature>
<evidence type="ECO:0000313" key="3">
    <source>
        <dbReference type="Proteomes" id="UP001159363"/>
    </source>
</evidence>
<reference evidence="2 3" key="1">
    <citation type="submission" date="2023-02" db="EMBL/GenBank/DDBJ databases">
        <title>LHISI_Scaffold_Assembly.</title>
        <authorList>
            <person name="Stuart O.P."/>
            <person name="Cleave R."/>
            <person name="Magrath M.J.L."/>
            <person name="Mikheyev A.S."/>
        </authorList>
    </citation>
    <scope>NUCLEOTIDE SEQUENCE [LARGE SCALE GENOMIC DNA]</scope>
    <source>
        <strain evidence="2">Daus_M_001</strain>
        <tissue evidence="2">Leg muscle</tissue>
    </source>
</reference>
<organism evidence="2 3">
    <name type="scientific">Dryococelus australis</name>
    <dbReference type="NCBI Taxonomy" id="614101"/>
    <lineage>
        <taxon>Eukaryota</taxon>
        <taxon>Metazoa</taxon>
        <taxon>Ecdysozoa</taxon>
        <taxon>Arthropoda</taxon>
        <taxon>Hexapoda</taxon>
        <taxon>Insecta</taxon>
        <taxon>Pterygota</taxon>
        <taxon>Neoptera</taxon>
        <taxon>Polyneoptera</taxon>
        <taxon>Phasmatodea</taxon>
        <taxon>Verophasmatodea</taxon>
        <taxon>Anareolatae</taxon>
        <taxon>Phasmatidae</taxon>
        <taxon>Eurycanthinae</taxon>
        <taxon>Dryococelus</taxon>
    </lineage>
</organism>
<dbReference type="Proteomes" id="UP001159363">
    <property type="component" value="Chromosome 4"/>
</dbReference>